<gene>
    <name evidence="1" type="ordered locus">AM1_B0149</name>
</gene>
<evidence type="ECO:0000313" key="1">
    <source>
        <dbReference type="EMBL" id="ABW31874.1"/>
    </source>
</evidence>
<evidence type="ECO:0000313" key="2">
    <source>
        <dbReference type="Proteomes" id="UP000000268"/>
    </source>
</evidence>
<keyword evidence="1" id="KW-0614">Plasmid</keyword>
<reference evidence="1 2" key="1">
    <citation type="journal article" date="2008" name="Proc. Natl. Acad. Sci. U.S.A.">
        <title>Niche adaptation and genome expansion in the chlorophyll d-producing cyanobacterium Acaryochloris marina.</title>
        <authorList>
            <person name="Swingley W.D."/>
            <person name="Chen M."/>
            <person name="Cheung P.C."/>
            <person name="Conrad A.L."/>
            <person name="Dejesa L.C."/>
            <person name="Hao J."/>
            <person name="Honchak B.M."/>
            <person name="Karbach L.E."/>
            <person name="Kurdoglu A."/>
            <person name="Lahiri S."/>
            <person name="Mastrian S.D."/>
            <person name="Miyashita H."/>
            <person name="Page L."/>
            <person name="Ramakrishna P."/>
            <person name="Satoh S."/>
            <person name="Sattley W.M."/>
            <person name="Shimada Y."/>
            <person name="Taylor H.L."/>
            <person name="Tomo T."/>
            <person name="Tsuchiya T."/>
            <person name="Wang Z.T."/>
            <person name="Raymond J."/>
            <person name="Mimuro M."/>
            <person name="Blankenship R.E."/>
            <person name="Touchman J.W."/>
        </authorList>
    </citation>
    <scope>NUCLEOTIDE SEQUENCE [LARGE SCALE GENOMIC DNA]</scope>
    <source>
        <strain evidence="2">MBIC 11017</strain>
        <plasmid evidence="2">Plasmid pREB2</plasmid>
    </source>
</reference>
<organism evidence="1 2">
    <name type="scientific">Acaryochloris marina (strain MBIC 11017)</name>
    <dbReference type="NCBI Taxonomy" id="329726"/>
    <lineage>
        <taxon>Bacteria</taxon>
        <taxon>Bacillati</taxon>
        <taxon>Cyanobacteriota</taxon>
        <taxon>Cyanophyceae</taxon>
        <taxon>Acaryochloridales</taxon>
        <taxon>Acaryochloridaceae</taxon>
        <taxon>Acaryochloris</taxon>
    </lineage>
</organism>
<dbReference type="HOGENOM" id="CLU_3338786_0_0_3"/>
<accession>A8ZL47</accession>
<dbReference type="EMBL" id="CP000839">
    <property type="protein sequence ID" value="ABW31874.1"/>
    <property type="molecule type" value="Genomic_DNA"/>
</dbReference>
<geneLocation type="plasmid" evidence="1 2">
    <name>pREB2</name>
</geneLocation>
<sequence length="37" mass="4223">MLEGLPQVSPFHNGWRHYLFLAGSLEIEEISVNPMPL</sequence>
<dbReference type="AlphaFoldDB" id="A8ZL47"/>
<dbReference type="Proteomes" id="UP000000268">
    <property type="component" value="Plasmid pREB2"/>
</dbReference>
<proteinExistence type="predicted"/>
<protein>
    <submittedName>
        <fullName evidence="1">Uncharacterized protein</fullName>
    </submittedName>
</protein>
<dbReference type="KEGG" id="amr:AM1_B0149"/>
<name>A8ZL47_ACAM1</name>
<keyword evidence="2" id="KW-1185">Reference proteome</keyword>